<comment type="caution">
    <text evidence="2">The sequence shown here is derived from an EMBL/GenBank/DDBJ whole genome shotgun (WGS) entry which is preliminary data.</text>
</comment>
<proteinExistence type="predicted"/>
<name>A0A4Z2J955_9TELE</name>
<feature type="compositionally biased region" description="Basic and acidic residues" evidence="1">
    <location>
        <begin position="26"/>
        <end position="41"/>
    </location>
</feature>
<evidence type="ECO:0000256" key="1">
    <source>
        <dbReference type="SAM" id="MobiDB-lite"/>
    </source>
</evidence>
<evidence type="ECO:0000313" key="2">
    <source>
        <dbReference type="EMBL" id="TNN86193.1"/>
    </source>
</evidence>
<dbReference type="Proteomes" id="UP000314294">
    <property type="component" value="Unassembled WGS sequence"/>
</dbReference>
<reference evidence="2 3" key="1">
    <citation type="submission" date="2019-03" db="EMBL/GenBank/DDBJ databases">
        <title>First draft genome of Liparis tanakae, snailfish: a comprehensive survey of snailfish specific genes.</title>
        <authorList>
            <person name="Kim W."/>
            <person name="Song I."/>
            <person name="Jeong J.-H."/>
            <person name="Kim D."/>
            <person name="Kim S."/>
            <person name="Ryu S."/>
            <person name="Song J.Y."/>
            <person name="Lee S.K."/>
        </authorList>
    </citation>
    <scope>NUCLEOTIDE SEQUENCE [LARGE SCALE GENOMIC DNA]</scope>
    <source>
        <tissue evidence="2">Muscle</tissue>
    </source>
</reference>
<dbReference type="EMBL" id="SRLO01000017">
    <property type="protein sequence ID" value="TNN86193.1"/>
    <property type="molecule type" value="Genomic_DNA"/>
</dbReference>
<sequence length="85" mass="8957">MSHSGRDRNAIFSPLSPHASSQLEGNVEKHSADGKHSREGKLGNGAQWCAVRASARLILAPHAVNPALKGHARDLFAAGPLIASR</sequence>
<organism evidence="2 3">
    <name type="scientific">Liparis tanakae</name>
    <name type="common">Tanaka's snailfish</name>
    <dbReference type="NCBI Taxonomy" id="230148"/>
    <lineage>
        <taxon>Eukaryota</taxon>
        <taxon>Metazoa</taxon>
        <taxon>Chordata</taxon>
        <taxon>Craniata</taxon>
        <taxon>Vertebrata</taxon>
        <taxon>Euteleostomi</taxon>
        <taxon>Actinopterygii</taxon>
        <taxon>Neopterygii</taxon>
        <taxon>Teleostei</taxon>
        <taxon>Neoteleostei</taxon>
        <taxon>Acanthomorphata</taxon>
        <taxon>Eupercaria</taxon>
        <taxon>Perciformes</taxon>
        <taxon>Cottioidei</taxon>
        <taxon>Cottales</taxon>
        <taxon>Liparidae</taxon>
        <taxon>Liparis</taxon>
    </lineage>
</organism>
<accession>A0A4Z2J955</accession>
<feature type="region of interest" description="Disordered" evidence="1">
    <location>
        <begin position="1"/>
        <end position="42"/>
    </location>
</feature>
<evidence type="ECO:0000313" key="3">
    <source>
        <dbReference type="Proteomes" id="UP000314294"/>
    </source>
</evidence>
<gene>
    <name evidence="2" type="ORF">EYF80_003610</name>
</gene>
<protein>
    <submittedName>
        <fullName evidence="2">Uncharacterized protein</fullName>
    </submittedName>
</protein>
<dbReference type="AlphaFoldDB" id="A0A4Z2J955"/>
<keyword evidence="3" id="KW-1185">Reference proteome</keyword>